<proteinExistence type="predicted"/>
<dbReference type="Pfam" id="PF13609">
    <property type="entry name" value="Porin_4"/>
    <property type="match status" value="1"/>
</dbReference>
<dbReference type="Gene3D" id="2.40.160.10">
    <property type="entry name" value="Porin"/>
    <property type="match status" value="1"/>
</dbReference>
<sequence>MWRKCIMEMGKENRRHLILLHHNRGKVKQIPYPVRDSRPGHQRDKREHTMKKALIASTALVLSAGVAAADVTISGYGRTAVDYQEGRDTEAQMSARVRMNVHATTSTDQGVDFGARLRLQWDQGDAGIDSIAPGQIYVTASGFTVAVGNVGTAYDNAGLLYASEVGLISRSFANSGEFYAYSSKAYGSAAFVDTCDVEEPEVDCGIIAENQTRNRLGASVEYAVDALTARFSYVDPDQTTGSTNEELSVSVDYDWNQIALSAAAVKDGAGLDGNDLFFVGAYYTLAGTDNGVGLSYSDNGSYTDDGTFVDNGKTLVLYGDYVVAPLTTLSAYIANNDSDDNVTDNAFGIGARYDLGGAYLAGSLERGFDEDIRGDFGVRFDF</sequence>
<dbReference type="GO" id="GO:0015288">
    <property type="term" value="F:porin activity"/>
    <property type="evidence" value="ECO:0007669"/>
    <property type="project" value="InterPro"/>
</dbReference>
<dbReference type="GO" id="GO:0016020">
    <property type="term" value="C:membrane"/>
    <property type="evidence" value="ECO:0007669"/>
    <property type="project" value="InterPro"/>
</dbReference>
<protein>
    <submittedName>
        <fullName evidence="2">Porin</fullName>
    </submittedName>
</protein>
<dbReference type="InterPro" id="IPR033900">
    <property type="entry name" value="Gram_neg_porin_domain"/>
</dbReference>
<evidence type="ECO:0000313" key="2">
    <source>
        <dbReference type="EMBL" id="TGN51859.1"/>
    </source>
</evidence>
<dbReference type="Proteomes" id="UP000297972">
    <property type="component" value="Unassembled WGS sequence"/>
</dbReference>
<keyword evidence="3" id="KW-1185">Reference proteome</keyword>
<evidence type="ECO:0000259" key="1">
    <source>
        <dbReference type="Pfam" id="PF13609"/>
    </source>
</evidence>
<gene>
    <name evidence="2" type="ORF">E4L95_16550</name>
</gene>
<organism evidence="2 3">
    <name type="scientific">Paracoccus liaowanqingii</name>
    <dbReference type="NCBI Taxonomy" id="2560053"/>
    <lineage>
        <taxon>Bacteria</taxon>
        <taxon>Pseudomonadati</taxon>
        <taxon>Pseudomonadota</taxon>
        <taxon>Alphaproteobacteria</taxon>
        <taxon>Rhodobacterales</taxon>
        <taxon>Paracoccaceae</taxon>
        <taxon>Paracoccus</taxon>
    </lineage>
</organism>
<name>A0A4Z1BIC1_9RHOB</name>
<reference evidence="2 3" key="1">
    <citation type="submission" date="2019-03" db="EMBL/GenBank/DDBJ databases">
        <authorList>
            <person name="Li J."/>
        </authorList>
    </citation>
    <scope>NUCLEOTIDE SEQUENCE [LARGE SCALE GENOMIC DNA]</scope>
    <source>
        <strain evidence="2 3">3058</strain>
    </source>
</reference>
<feature type="domain" description="Porin" evidence="1">
    <location>
        <begin position="56"/>
        <end position="358"/>
    </location>
</feature>
<accession>A0A4Z1BIC1</accession>
<evidence type="ECO:0000313" key="3">
    <source>
        <dbReference type="Proteomes" id="UP000297972"/>
    </source>
</evidence>
<dbReference type="AlphaFoldDB" id="A0A4Z1BIC1"/>
<dbReference type="EMBL" id="SRPG01000199">
    <property type="protein sequence ID" value="TGN51859.1"/>
    <property type="molecule type" value="Genomic_DNA"/>
</dbReference>
<dbReference type="SUPFAM" id="SSF56935">
    <property type="entry name" value="Porins"/>
    <property type="match status" value="1"/>
</dbReference>
<comment type="caution">
    <text evidence="2">The sequence shown here is derived from an EMBL/GenBank/DDBJ whole genome shotgun (WGS) entry which is preliminary data.</text>
</comment>
<dbReference type="InterPro" id="IPR023614">
    <property type="entry name" value="Porin_dom_sf"/>
</dbReference>